<evidence type="ECO:0000313" key="2">
    <source>
        <dbReference type="Proteomes" id="UP000010988"/>
    </source>
</evidence>
<dbReference type="EMBL" id="BANR01000005">
    <property type="protein sequence ID" value="GAC48501.1"/>
    <property type="molecule type" value="Genomic_DNA"/>
</dbReference>
<evidence type="ECO:0000313" key="1">
    <source>
        <dbReference type="EMBL" id="GAC48501.1"/>
    </source>
</evidence>
<dbReference type="RefSeq" id="WP_005173777.1">
    <property type="nucleotide sequence ID" value="NZ_BANR01000005.1"/>
</dbReference>
<sequence length="177" mass="18871">MENRARAQHLVDQVAAEARCRELFTAQVRPVGANETVWIDEFEPGSGWGGYSRWDGTIVLDPAYLRDAGEMDTRLAIRHAVGCALFRCGSTGHPWYSALLHGLAVAGMALSGTPLLPAADVGAPGHPGSAAARRRAVVAGDAFTWEHSTAAERQRSLALIAARGCPGADRRMKALRA</sequence>
<organism evidence="1 2">
    <name type="scientific">Gordonia aichiensis NBRC 108223</name>
    <dbReference type="NCBI Taxonomy" id="1220583"/>
    <lineage>
        <taxon>Bacteria</taxon>
        <taxon>Bacillati</taxon>
        <taxon>Actinomycetota</taxon>
        <taxon>Actinomycetes</taxon>
        <taxon>Mycobacteriales</taxon>
        <taxon>Gordoniaceae</taxon>
        <taxon>Gordonia</taxon>
    </lineage>
</organism>
<name>L7KJ46_9ACTN</name>
<proteinExistence type="predicted"/>
<dbReference type="AlphaFoldDB" id="L7KJ46"/>
<comment type="caution">
    <text evidence="1">The sequence shown here is derived from an EMBL/GenBank/DDBJ whole genome shotgun (WGS) entry which is preliminary data.</text>
</comment>
<accession>L7KJ46</accession>
<dbReference type="STRING" id="1220583.GOACH_05_03720"/>
<keyword evidence="2" id="KW-1185">Reference proteome</keyword>
<dbReference type="Proteomes" id="UP000010988">
    <property type="component" value="Unassembled WGS sequence"/>
</dbReference>
<reference evidence="1 2" key="1">
    <citation type="submission" date="2012-12" db="EMBL/GenBank/DDBJ databases">
        <title>Whole genome shotgun sequence of Gordonia aichiensis NBRC 108223.</title>
        <authorList>
            <person name="Isaki-Nakamura S."/>
            <person name="Hosoyama A."/>
            <person name="Tsuchikane K."/>
            <person name="Ando Y."/>
            <person name="Baba S."/>
            <person name="Ohji S."/>
            <person name="Hamada M."/>
            <person name="Tamura T."/>
            <person name="Yamazoe A."/>
            <person name="Yamazaki S."/>
            <person name="Fujita N."/>
        </authorList>
    </citation>
    <scope>NUCLEOTIDE SEQUENCE [LARGE SCALE GENOMIC DNA]</scope>
    <source>
        <strain evidence="1 2">NBRC 108223</strain>
    </source>
</reference>
<gene>
    <name evidence="1" type="ORF">GOACH_05_03720</name>
</gene>
<protein>
    <submittedName>
        <fullName evidence="1">Uncharacterized protein</fullName>
    </submittedName>
</protein>